<evidence type="ECO:0000256" key="5">
    <source>
        <dbReference type="ARBA" id="ARBA00022679"/>
    </source>
</evidence>
<dbReference type="Pfam" id="PF00358">
    <property type="entry name" value="PTS_EIIA_1"/>
    <property type="match status" value="1"/>
</dbReference>
<dbReference type="GO" id="GO:0016301">
    <property type="term" value="F:kinase activity"/>
    <property type="evidence" value="ECO:0007669"/>
    <property type="project" value="UniProtKB-KW"/>
</dbReference>
<dbReference type="Gene3D" id="2.70.70.10">
    <property type="entry name" value="Glucose Permease (Domain IIA)"/>
    <property type="match status" value="1"/>
</dbReference>
<keyword evidence="3" id="KW-0813">Transport</keyword>
<keyword evidence="4" id="KW-0762">Sugar transport</keyword>
<dbReference type="AlphaFoldDB" id="A0A0R1KHX8"/>
<dbReference type="InterPro" id="IPR011055">
    <property type="entry name" value="Dup_hybrid_motif"/>
</dbReference>
<dbReference type="PROSITE" id="PS51093">
    <property type="entry name" value="PTS_EIIA_TYPE_1"/>
    <property type="match status" value="1"/>
</dbReference>
<evidence type="ECO:0000259" key="8">
    <source>
        <dbReference type="PROSITE" id="PS51093"/>
    </source>
</evidence>
<evidence type="ECO:0000313" key="9">
    <source>
        <dbReference type="EMBL" id="KRK80537.1"/>
    </source>
</evidence>
<evidence type="ECO:0000256" key="1">
    <source>
        <dbReference type="ARBA" id="ARBA00004496"/>
    </source>
</evidence>
<dbReference type="NCBIfam" id="TIGR00830">
    <property type="entry name" value="PTBA"/>
    <property type="match status" value="1"/>
</dbReference>
<proteinExistence type="predicted"/>
<comment type="subcellular location">
    <subcellularLocation>
        <location evidence="2">Cell membrane</location>
        <topology evidence="2">Multi-pass membrane protein</topology>
    </subcellularLocation>
    <subcellularLocation>
        <location evidence="1">Cytoplasm</location>
    </subcellularLocation>
</comment>
<dbReference type="eggNOG" id="COG2190">
    <property type="taxonomic scope" value="Bacteria"/>
</dbReference>
<evidence type="ECO:0000256" key="4">
    <source>
        <dbReference type="ARBA" id="ARBA00022597"/>
    </source>
</evidence>
<dbReference type="Proteomes" id="UP000051248">
    <property type="component" value="Unassembled WGS sequence"/>
</dbReference>
<sequence>MGLFSHKKIETIVAPVCGQLINLEKVSDPVFAKKMMGDGLAIIPDGSTIVSPVNGIVVTIFPTKHAIMLKSKHGLEIMLHLGIDTVELNGGPFTMAVREGTKVTAGQKLAEMDLKKIKAAGKDDTVMVIITDTNEIKNKISYTERNITTGDPVFDIEL</sequence>
<dbReference type="GO" id="GO:0005737">
    <property type="term" value="C:cytoplasm"/>
    <property type="evidence" value="ECO:0007669"/>
    <property type="project" value="UniProtKB-SubCell"/>
</dbReference>
<reference evidence="9 10" key="1">
    <citation type="journal article" date="2015" name="Genome Announc.">
        <title>Expanding the biotechnology potential of lactobacilli through comparative genomics of 213 strains and associated genera.</title>
        <authorList>
            <person name="Sun Z."/>
            <person name="Harris H.M."/>
            <person name="McCann A."/>
            <person name="Guo C."/>
            <person name="Argimon S."/>
            <person name="Zhang W."/>
            <person name="Yang X."/>
            <person name="Jeffery I.B."/>
            <person name="Cooney J.C."/>
            <person name="Kagawa T.F."/>
            <person name="Liu W."/>
            <person name="Song Y."/>
            <person name="Salvetti E."/>
            <person name="Wrobel A."/>
            <person name="Rasinkangas P."/>
            <person name="Parkhill J."/>
            <person name="Rea M.C."/>
            <person name="O'Sullivan O."/>
            <person name="Ritari J."/>
            <person name="Douillard F.P."/>
            <person name="Paul Ross R."/>
            <person name="Yang R."/>
            <person name="Briner A.E."/>
            <person name="Felis G.E."/>
            <person name="de Vos W.M."/>
            <person name="Barrangou R."/>
            <person name="Klaenhammer T.R."/>
            <person name="Caufield P.W."/>
            <person name="Cui Y."/>
            <person name="Zhang H."/>
            <person name="O'Toole P.W."/>
        </authorList>
    </citation>
    <scope>NUCLEOTIDE SEQUENCE [LARGE SCALE GENOMIC DNA]</scope>
    <source>
        <strain evidence="9 10">DSM 19682</strain>
    </source>
</reference>
<evidence type="ECO:0000256" key="2">
    <source>
        <dbReference type="ARBA" id="ARBA00004651"/>
    </source>
</evidence>
<dbReference type="PROSITE" id="PS00371">
    <property type="entry name" value="PTS_EIIA_TYPE_1_HIS"/>
    <property type="match status" value="1"/>
</dbReference>
<comment type="caution">
    <text evidence="9">The sequence shown here is derived from an EMBL/GenBank/DDBJ whole genome shotgun (WGS) entry which is preliminary data.</text>
</comment>
<dbReference type="PANTHER" id="PTHR45008">
    <property type="entry name" value="PTS SYSTEM GLUCOSE-SPECIFIC EIIA COMPONENT"/>
    <property type="match status" value="1"/>
</dbReference>
<accession>A0A0R1KHX8</accession>
<dbReference type="FunFam" id="2.70.70.10:FF:000001">
    <property type="entry name" value="PTS system glucose-specific IIA component"/>
    <property type="match status" value="1"/>
</dbReference>
<organism evidence="9 10">
    <name type="scientific">Companilactobacillus nodensis DSM 19682 = JCM 14932 = NBRC 107160</name>
    <dbReference type="NCBI Taxonomy" id="1423775"/>
    <lineage>
        <taxon>Bacteria</taxon>
        <taxon>Bacillati</taxon>
        <taxon>Bacillota</taxon>
        <taxon>Bacilli</taxon>
        <taxon>Lactobacillales</taxon>
        <taxon>Lactobacillaceae</taxon>
        <taxon>Companilactobacillus</taxon>
    </lineage>
</organism>
<dbReference type="RefSeq" id="WP_056979664.1">
    <property type="nucleotide sequence ID" value="NZ_AZDZ01000003.1"/>
</dbReference>
<dbReference type="GO" id="GO:0005886">
    <property type="term" value="C:plasma membrane"/>
    <property type="evidence" value="ECO:0007669"/>
    <property type="project" value="UniProtKB-SubCell"/>
</dbReference>
<dbReference type="OrthoDB" id="9769191at2"/>
<dbReference type="STRING" id="1423775.FD03_GL001961"/>
<name>A0A0R1KHX8_9LACO</name>
<evidence type="ECO:0000256" key="3">
    <source>
        <dbReference type="ARBA" id="ARBA00022448"/>
    </source>
</evidence>
<dbReference type="SUPFAM" id="SSF51261">
    <property type="entry name" value="Duplicated hybrid motif"/>
    <property type="match status" value="1"/>
</dbReference>
<dbReference type="PATRIC" id="fig|1423775.4.peg.1999"/>
<feature type="domain" description="PTS EIIA type-1" evidence="8">
    <location>
        <begin position="28"/>
        <end position="132"/>
    </location>
</feature>
<dbReference type="InterPro" id="IPR001127">
    <property type="entry name" value="PTS_EIIA_1_perm"/>
</dbReference>
<keyword evidence="6" id="KW-0598">Phosphotransferase system</keyword>
<dbReference type="EMBL" id="AZDZ01000003">
    <property type="protein sequence ID" value="KRK80537.1"/>
    <property type="molecule type" value="Genomic_DNA"/>
</dbReference>
<evidence type="ECO:0000256" key="6">
    <source>
        <dbReference type="ARBA" id="ARBA00022683"/>
    </source>
</evidence>
<evidence type="ECO:0000256" key="7">
    <source>
        <dbReference type="ARBA" id="ARBA00022777"/>
    </source>
</evidence>
<protein>
    <submittedName>
        <fullName evidence="9">PTS system, glucose glucoside-specific enzyme IIA component</fullName>
    </submittedName>
</protein>
<dbReference type="GO" id="GO:0009401">
    <property type="term" value="P:phosphoenolpyruvate-dependent sugar phosphotransferase system"/>
    <property type="evidence" value="ECO:0007669"/>
    <property type="project" value="UniProtKB-KW"/>
</dbReference>
<keyword evidence="5" id="KW-0808">Transferase</keyword>
<dbReference type="PANTHER" id="PTHR45008:SF1">
    <property type="entry name" value="PTS SYSTEM GLUCOSE-SPECIFIC EIIA COMPONENT"/>
    <property type="match status" value="1"/>
</dbReference>
<keyword evidence="7" id="KW-0418">Kinase</keyword>
<gene>
    <name evidence="9" type="ORF">FD03_GL001961</name>
</gene>
<evidence type="ECO:0000313" key="10">
    <source>
        <dbReference type="Proteomes" id="UP000051248"/>
    </source>
</evidence>
<keyword evidence="10" id="KW-1185">Reference proteome</keyword>
<dbReference type="InterPro" id="IPR050890">
    <property type="entry name" value="PTS_EIIA_component"/>
</dbReference>